<organism evidence="1">
    <name type="scientific">Sulfurimonas autotrophica</name>
    <dbReference type="NCBI Taxonomy" id="202747"/>
    <lineage>
        <taxon>Bacteria</taxon>
        <taxon>Pseudomonadati</taxon>
        <taxon>Campylobacterota</taxon>
        <taxon>Epsilonproteobacteria</taxon>
        <taxon>Campylobacterales</taxon>
        <taxon>Sulfurimonadaceae</taxon>
        <taxon>Sulfurimonas</taxon>
    </lineage>
</organism>
<dbReference type="InterPro" id="IPR007433">
    <property type="entry name" value="DUF481"/>
</dbReference>
<dbReference type="Pfam" id="PF04338">
    <property type="entry name" value="DUF481"/>
    <property type="match status" value="1"/>
</dbReference>
<gene>
    <name evidence="1" type="ORF">ENJ67_05880</name>
</gene>
<proteinExistence type="predicted"/>
<comment type="caution">
    <text evidence="1">The sequence shown here is derived from an EMBL/GenBank/DDBJ whole genome shotgun (WGS) entry which is preliminary data.</text>
</comment>
<name>A0A7C3C4N1_9BACT</name>
<dbReference type="EMBL" id="DRNH01000319">
    <property type="protein sequence ID" value="HFB54248.1"/>
    <property type="molecule type" value="Genomic_DNA"/>
</dbReference>
<sequence>MHSIFTTKCTESFSLPRFLLCFFFATSLLFALEVPKDENVTQKVSDSDLVKVEDTSGLTEDEVRQVAKKIDSKEHKKVQQKTRQLRWEELSPTPVKSDWIQTKSGEWFRGQIKALYDDKLEFDSDEVGLYVFDFDDIKTIKSYHIISVNIENLASIAGILRLHDDRLTIIQGDTKYEFKRSEVVSFAPDAALEKNYWSGKITFNLDIRSGNTNQADYTAQANLKRRTAISSLVFDYLGRISSKESEQIANDHRINEKYDRYITRYFFWTPVFSEYYTDKYKNIKDQFTLGLGLGYTLIDTKKTHWSLSGGPAAIYTRYYTVETGHNSSNFSPALELSTKFEKKLSSITDFTYNYKLTFSDRDAGVYKHHMIAKFENELSSWLDLDFTAIWDYVAKPTEDSQGITPKNNDFQFLVGLGIEF</sequence>
<dbReference type="AlphaFoldDB" id="A0A7C3C4N1"/>
<protein>
    <submittedName>
        <fullName evidence="1">DUF481 domain-containing protein</fullName>
    </submittedName>
</protein>
<accession>A0A7C3C4N1</accession>
<reference evidence="1" key="1">
    <citation type="journal article" date="2020" name="mSystems">
        <title>Genome- and Community-Level Interaction Insights into Carbon Utilization and Element Cycling Functions of Hydrothermarchaeota in Hydrothermal Sediment.</title>
        <authorList>
            <person name="Zhou Z."/>
            <person name="Liu Y."/>
            <person name="Xu W."/>
            <person name="Pan J."/>
            <person name="Luo Z.H."/>
            <person name="Li M."/>
        </authorList>
    </citation>
    <scope>NUCLEOTIDE SEQUENCE [LARGE SCALE GENOMIC DNA]</scope>
    <source>
        <strain evidence="1">HyVt-507</strain>
    </source>
</reference>
<evidence type="ECO:0000313" key="1">
    <source>
        <dbReference type="EMBL" id="HFB54248.1"/>
    </source>
</evidence>
<dbReference type="Proteomes" id="UP000886390">
    <property type="component" value="Unassembled WGS sequence"/>
</dbReference>